<proteinExistence type="predicted"/>
<evidence type="ECO:0000256" key="1">
    <source>
        <dbReference type="SAM" id="MobiDB-lite"/>
    </source>
</evidence>
<feature type="region of interest" description="Disordered" evidence="1">
    <location>
        <begin position="1"/>
        <end position="27"/>
    </location>
</feature>
<organism evidence="2">
    <name type="scientific">Anguilla anguilla</name>
    <name type="common">European freshwater eel</name>
    <name type="synonym">Muraena anguilla</name>
    <dbReference type="NCBI Taxonomy" id="7936"/>
    <lineage>
        <taxon>Eukaryota</taxon>
        <taxon>Metazoa</taxon>
        <taxon>Chordata</taxon>
        <taxon>Craniata</taxon>
        <taxon>Vertebrata</taxon>
        <taxon>Euteleostomi</taxon>
        <taxon>Actinopterygii</taxon>
        <taxon>Neopterygii</taxon>
        <taxon>Teleostei</taxon>
        <taxon>Anguilliformes</taxon>
        <taxon>Anguillidae</taxon>
        <taxon>Anguilla</taxon>
    </lineage>
</organism>
<reference evidence="2" key="1">
    <citation type="submission" date="2014-11" db="EMBL/GenBank/DDBJ databases">
        <authorList>
            <person name="Amaro Gonzalez C."/>
        </authorList>
    </citation>
    <scope>NUCLEOTIDE SEQUENCE</scope>
</reference>
<protein>
    <submittedName>
        <fullName evidence="2">Uncharacterized protein</fullName>
    </submittedName>
</protein>
<name>A0A0E9TN35_ANGAN</name>
<reference evidence="2" key="2">
    <citation type="journal article" date="2015" name="Fish Shellfish Immunol.">
        <title>Early steps in the European eel (Anguilla anguilla)-Vibrio vulnificus interaction in the gills: Role of the RtxA13 toxin.</title>
        <authorList>
            <person name="Callol A."/>
            <person name="Pajuelo D."/>
            <person name="Ebbesson L."/>
            <person name="Teles M."/>
            <person name="MacKenzie S."/>
            <person name="Amaro C."/>
        </authorList>
    </citation>
    <scope>NUCLEOTIDE SEQUENCE</scope>
</reference>
<sequence>MACQRCESQPAGSLTSASSYLGAAPKL</sequence>
<feature type="compositionally biased region" description="Polar residues" evidence="1">
    <location>
        <begin position="1"/>
        <end position="19"/>
    </location>
</feature>
<accession>A0A0E9TN35</accession>
<dbReference type="AlphaFoldDB" id="A0A0E9TN35"/>
<evidence type="ECO:0000313" key="2">
    <source>
        <dbReference type="EMBL" id="JAH55109.1"/>
    </source>
</evidence>
<dbReference type="EMBL" id="GBXM01053468">
    <property type="protein sequence ID" value="JAH55109.1"/>
    <property type="molecule type" value="Transcribed_RNA"/>
</dbReference>
<dbReference type="EMBL" id="GBXM01043469">
    <property type="protein sequence ID" value="JAH65108.1"/>
    <property type="molecule type" value="Transcribed_RNA"/>
</dbReference>